<evidence type="ECO:0000313" key="7">
    <source>
        <dbReference type="EMBL" id="QCQ21728.1"/>
    </source>
</evidence>
<dbReference type="SMART" id="SM00448">
    <property type="entry name" value="REC"/>
    <property type="match status" value="1"/>
</dbReference>
<evidence type="ECO:0000256" key="3">
    <source>
        <dbReference type="ARBA" id="ARBA00023015"/>
    </source>
</evidence>
<evidence type="ECO:0000313" key="8">
    <source>
        <dbReference type="Proteomes" id="UP000298602"/>
    </source>
</evidence>
<feature type="modified residue" description="4-aspartylphosphate" evidence="5">
    <location>
        <position position="53"/>
    </location>
</feature>
<dbReference type="FunFam" id="3.40.50.2300:FF:000018">
    <property type="entry name" value="DNA-binding transcriptional regulator NtrC"/>
    <property type="match status" value="1"/>
</dbReference>
<dbReference type="PANTHER" id="PTHR44591:SF14">
    <property type="entry name" value="PROTEIN PILG"/>
    <property type="match status" value="1"/>
</dbReference>
<reference evidence="7 8" key="2">
    <citation type="submission" date="2019-05" db="EMBL/GenBank/DDBJ databases">
        <authorList>
            <person name="Suflita J.M."/>
            <person name="Marks C.R."/>
        </authorList>
    </citation>
    <scope>NUCLEOTIDE SEQUENCE [LARGE SCALE GENOMIC DNA]</scope>
    <source>
        <strain evidence="7 8">ALDC</strain>
    </source>
</reference>
<dbReference type="PANTHER" id="PTHR44591">
    <property type="entry name" value="STRESS RESPONSE REGULATOR PROTEIN 1"/>
    <property type="match status" value="1"/>
</dbReference>
<keyword evidence="3" id="KW-0805">Transcription regulation</keyword>
<dbReference type="InterPro" id="IPR011006">
    <property type="entry name" value="CheY-like_superfamily"/>
</dbReference>
<keyword evidence="1 5" id="KW-0597">Phosphoprotein</keyword>
<dbReference type="SUPFAM" id="SSF52172">
    <property type="entry name" value="CheY-like"/>
    <property type="match status" value="1"/>
</dbReference>
<feature type="domain" description="Response regulatory" evidence="6">
    <location>
        <begin position="4"/>
        <end position="118"/>
    </location>
</feature>
<dbReference type="GO" id="GO:0000160">
    <property type="term" value="P:phosphorelay signal transduction system"/>
    <property type="evidence" value="ECO:0007669"/>
    <property type="project" value="UniProtKB-KW"/>
</dbReference>
<dbReference type="Pfam" id="PF00072">
    <property type="entry name" value="Response_reg"/>
    <property type="match status" value="1"/>
</dbReference>
<reference evidence="7 8" key="1">
    <citation type="submission" date="2019-05" db="EMBL/GenBank/DDBJ databases">
        <title>The Complete Genome Sequence of the n-alkane-degrading Desulfoglaeba alkanexedens ALDC reveals multiple alkylsuccinate synthase gene clusters.</title>
        <authorList>
            <person name="Callaghan A.V."/>
            <person name="Davidova I.A."/>
            <person name="Duncan K.E."/>
            <person name="Morris B."/>
            <person name="McInerney M.J."/>
        </authorList>
    </citation>
    <scope>NUCLEOTIDE SEQUENCE [LARGE SCALE GENOMIC DNA]</scope>
    <source>
        <strain evidence="7 8">ALDC</strain>
    </source>
</reference>
<evidence type="ECO:0000259" key="6">
    <source>
        <dbReference type="PROSITE" id="PS50110"/>
    </source>
</evidence>
<organism evidence="7 8">
    <name type="scientific">Desulfoglaeba alkanexedens ALDC</name>
    <dbReference type="NCBI Taxonomy" id="980445"/>
    <lineage>
        <taxon>Bacteria</taxon>
        <taxon>Pseudomonadati</taxon>
        <taxon>Thermodesulfobacteriota</taxon>
        <taxon>Syntrophobacteria</taxon>
        <taxon>Syntrophobacterales</taxon>
        <taxon>Syntrophobacteraceae</taxon>
        <taxon>Desulfoglaeba</taxon>
    </lineage>
</organism>
<dbReference type="OrthoDB" id="9788090at2"/>
<dbReference type="PROSITE" id="PS50110">
    <property type="entry name" value="RESPONSE_REGULATORY"/>
    <property type="match status" value="1"/>
</dbReference>
<dbReference type="KEGG" id="dax:FDQ92_05770"/>
<dbReference type="InterPro" id="IPR050595">
    <property type="entry name" value="Bact_response_regulator"/>
</dbReference>
<keyword evidence="8" id="KW-1185">Reference proteome</keyword>
<sequence>MSERVLLVDDEVDFLETLAERLRARGMDVATSTSAEEALAKVAEQAFDVVILDLKMPGMDGIQALKALKEQKPEVQVILLTGYATVSKGIEAMKIGATDFVEKPADIDALMEKIREAQAQKMILVEKKTEEKIRKIIMEKAW</sequence>
<dbReference type="Gene3D" id="3.40.50.2300">
    <property type="match status" value="1"/>
</dbReference>
<proteinExistence type="predicted"/>
<name>A0A4P8L1K3_9BACT</name>
<evidence type="ECO:0000256" key="1">
    <source>
        <dbReference type="ARBA" id="ARBA00022553"/>
    </source>
</evidence>
<dbReference type="Proteomes" id="UP000298602">
    <property type="component" value="Chromosome"/>
</dbReference>
<dbReference type="EMBL" id="CP040098">
    <property type="protein sequence ID" value="QCQ21728.1"/>
    <property type="molecule type" value="Genomic_DNA"/>
</dbReference>
<evidence type="ECO:0000256" key="5">
    <source>
        <dbReference type="PROSITE-ProRule" id="PRU00169"/>
    </source>
</evidence>
<evidence type="ECO:0000256" key="4">
    <source>
        <dbReference type="ARBA" id="ARBA00023163"/>
    </source>
</evidence>
<accession>A0A4P8L1K3</accession>
<keyword evidence="2" id="KW-0902">Two-component regulatory system</keyword>
<evidence type="ECO:0000256" key="2">
    <source>
        <dbReference type="ARBA" id="ARBA00023012"/>
    </source>
</evidence>
<dbReference type="AlphaFoldDB" id="A0A4P8L1K3"/>
<protein>
    <submittedName>
        <fullName evidence="7">Response regulator</fullName>
    </submittedName>
</protein>
<dbReference type="RefSeq" id="WP_137423697.1">
    <property type="nucleotide sequence ID" value="NZ_CP040098.1"/>
</dbReference>
<keyword evidence="4" id="KW-0804">Transcription</keyword>
<dbReference type="InterPro" id="IPR001789">
    <property type="entry name" value="Sig_transdc_resp-reg_receiver"/>
</dbReference>
<gene>
    <name evidence="7" type="ORF">FDQ92_05770</name>
</gene>